<evidence type="ECO:0000313" key="11">
    <source>
        <dbReference type="Proteomes" id="UP000536624"/>
    </source>
</evidence>
<dbReference type="RefSeq" id="WP_167500770.1">
    <property type="nucleotide sequence ID" value="NZ_JAALLH010000001.1"/>
</dbReference>
<comment type="caution">
    <text evidence="10">The sequence shown here is derived from an EMBL/GenBank/DDBJ whole genome shotgun (WGS) entry which is preliminary data.</text>
</comment>
<accession>A0A7X5X011</accession>
<dbReference type="GO" id="GO:0005886">
    <property type="term" value="C:plasma membrane"/>
    <property type="evidence" value="ECO:0007669"/>
    <property type="project" value="UniProtKB-SubCell"/>
</dbReference>
<dbReference type="Proteomes" id="UP000536624">
    <property type="component" value="Unassembled WGS sequence"/>
</dbReference>
<dbReference type="SMART" id="SM00382">
    <property type="entry name" value="AAA"/>
    <property type="match status" value="1"/>
</dbReference>
<reference evidence="10 11" key="1">
    <citation type="submission" date="2020-02" db="EMBL/GenBank/DDBJ databases">
        <title>Streptomyces malaysiensis DSM14702 (JHCC583434, PFL_A843) Genome sequencing and assembly.</title>
        <authorList>
            <person name="Samborskyy M."/>
        </authorList>
    </citation>
    <scope>NUCLEOTIDE SEQUENCE [LARGE SCALE GENOMIC DNA]</scope>
    <source>
        <strain evidence="10 11">DSM 14702</strain>
    </source>
</reference>
<keyword evidence="6 8" id="KW-0472">Membrane</keyword>
<dbReference type="PANTHER" id="PTHR24221">
    <property type="entry name" value="ATP-BINDING CASSETTE SUB-FAMILY B"/>
    <property type="match status" value="1"/>
</dbReference>
<keyword evidence="5 8" id="KW-1133">Transmembrane helix</keyword>
<evidence type="ECO:0000256" key="1">
    <source>
        <dbReference type="ARBA" id="ARBA00004651"/>
    </source>
</evidence>
<dbReference type="GO" id="GO:0005524">
    <property type="term" value="F:ATP binding"/>
    <property type="evidence" value="ECO:0007669"/>
    <property type="project" value="UniProtKB-KW"/>
</dbReference>
<evidence type="ECO:0000256" key="7">
    <source>
        <dbReference type="SAM" id="MobiDB-lite"/>
    </source>
</evidence>
<feature type="transmembrane region" description="Helical" evidence="8">
    <location>
        <begin position="34"/>
        <end position="60"/>
    </location>
</feature>
<proteinExistence type="predicted"/>
<keyword evidence="2 8" id="KW-0812">Transmembrane</keyword>
<sequence>MSTDRGAGGTTPLTKSLLTDRLDLLRLSAADRRVSGLLVLVHLWAAAVPALTAVATGWLVAGLTGAATGRGTVSAVAWPLIAVSALLVADEILTSLGRTLEQYNAGRIDARIRRRVRRLAMAPSSMAHLEDPVFADEAARASDVGEGRVRSPGTAAVGQLRLCFRFLGALGSAAVIAVSFSPWLAVVLLVVCAVNRALIRRWWVHLAEVRDERESMRRRAEYWSDVASTGPAAKEVRLFGLHEWVVRRRTHELLAWAETIWSARREILRQQGWIALLAAIAAGSALLLPGLAAARGDLSVSALMTVIVAAWGVFQIASMGREAFDIEYGLGAVRALERLNTTQHGIATSAGTDVQQAGEPSATPEEGAPATLRTEGLVFAYPGSQHRVIDGLDLTVRSGEVLALVGHNGVGKTTLIKLLSGLYLPTAGRLLVDGRPLDAAGASAWRKRVAVVFQDFNRYPLSLADNIALSAPEHRHDKEGIRAAARRAGVDVLADRSPDGYDTVLSADRAGGTDLSGGQWQRVAIARAVFAVEHGRDLLVLDEPTAHLDVHAEARFYRQVVAEVTGATVVLISHRLSTVRQADRIVLLEAGQVTEQGTHRELLDDGGEYARLFRIQAARFTDTGPRTGEKEAAR</sequence>
<name>A0A7X5X011_STRMQ</name>
<dbReference type="InterPro" id="IPR036640">
    <property type="entry name" value="ABC1_TM_sf"/>
</dbReference>
<dbReference type="PANTHER" id="PTHR24221:SF646">
    <property type="entry name" value="HAEMOLYSIN SECRETION ATP-BINDING PROTEIN"/>
    <property type="match status" value="1"/>
</dbReference>
<dbReference type="Pfam" id="PF00005">
    <property type="entry name" value="ABC_tran"/>
    <property type="match status" value="1"/>
</dbReference>
<gene>
    <name evidence="10" type="ORF">SMALB_2111</name>
</gene>
<dbReference type="EMBL" id="JAALLH010000001">
    <property type="protein sequence ID" value="NIY64155.1"/>
    <property type="molecule type" value="Genomic_DNA"/>
</dbReference>
<feature type="transmembrane region" description="Helical" evidence="8">
    <location>
        <begin position="166"/>
        <end position="194"/>
    </location>
</feature>
<dbReference type="AlphaFoldDB" id="A0A7X5X011"/>
<dbReference type="Gene3D" id="1.20.1560.10">
    <property type="entry name" value="ABC transporter type 1, transmembrane domain"/>
    <property type="match status" value="1"/>
</dbReference>
<dbReference type="GO" id="GO:0034040">
    <property type="term" value="F:ATPase-coupled lipid transmembrane transporter activity"/>
    <property type="evidence" value="ECO:0007669"/>
    <property type="project" value="TreeGrafter"/>
</dbReference>
<keyword evidence="4" id="KW-0067">ATP-binding</keyword>
<comment type="subcellular location">
    <subcellularLocation>
        <location evidence="1">Cell membrane</location>
        <topology evidence="1">Multi-pass membrane protein</topology>
    </subcellularLocation>
</comment>
<evidence type="ECO:0000256" key="4">
    <source>
        <dbReference type="ARBA" id="ARBA00022840"/>
    </source>
</evidence>
<evidence type="ECO:0000313" key="10">
    <source>
        <dbReference type="EMBL" id="NIY64155.1"/>
    </source>
</evidence>
<keyword evidence="3" id="KW-0547">Nucleotide-binding</keyword>
<evidence type="ECO:0000256" key="5">
    <source>
        <dbReference type="ARBA" id="ARBA00022989"/>
    </source>
</evidence>
<dbReference type="PROSITE" id="PS50893">
    <property type="entry name" value="ABC_TRANSPORTER_2"/>
    <property type="match status" value="1"/>
</dbReference>
<evidence type="ECO:0000256" key="3">
    <source>
        <dbReference type="ARBA" id="ARBA00022741"/>
    </source>
</evidence>
<dbReference type="InterPro" id="IPR027417">
    <property type="entry name" value="P-loop_NTPase"/>
</dbReference>
<dbReference type="InterPro" id="IPR003439">
    <property type="entry name" value="ABC_transporter-like_ATP-bd"/>
</dbReference>
<feature type="transmembrane region" description="Helical" evidence="8">
    <location>
        <begin position="273"/>
        <end position="292"/>
    </location>
</feature>
<feature type="region of interest" description="Disordered" evidence="7">
    <location>
        <begin position="347"/>
        <end position="368"/>
    </location>
</feature>
<feature type="domain" description="ABC transporter" evidence="9">
    <location>
        <begin position="372"/>
        <end position="615"/>
    </location>
</feature>
<dbReference type="SUPFAM" id="SSF52540">
    <property type="entry name" value="P-loop containing nucleoside triphosphate hydrolases"/>
    <property type="match status" value="1"/>
</dbReference>
<dbReference type="GO" id="GO:0016887">
    <property type="term" value="F:ATP hydrolysis activity"/>
    <property type="evidence" value="ECO:0007669"/>
    <property type="project" value="InterPro"/>
</dbReference>
<organism evidence="10 11">
    <name type="scientific">Streptomyces malaysiensis</name>
    <dbReference type="NCBI Taxonomy" id="92644"/>
    <lineage>
        <taxon>Bacteria</taxon>
        <taxon>Bacillati</taxon>
        <taxon>Actinomycetota</taxon>
        <taxon>Actinomycetes</taxon>
        <taxon>Kitasatosporales</taxon>
        <taxon>Streptomycetaceae</taxon>
        <taxon>Streptomyces</taxon>
        <taxon>Streptomyces violaceusniger group</taxon>
    </lineage>
</organism>
<dbReference type="InterPro" id="IPR039421">
    <property type="entry name" value="Type_1_exporter"/>
</dbReference>
<dbReference type="SUPFAM" id="SSF90123">
    <property type="entry name" value="ABC transporter transmembrane region"/>
    <property type="match status" value="1"/>
</dbReference>
<evidence type="ECO:0000259" key="9">
    <source>
        <dbReference type="PROSITE" id="PS50893"/>
    </source>
</evidence>
<protein>
    <submittedName>
        <fullName evidence="10">Multidrug ABC transporter ATPase/permease</fullName>
    </submittedName>
</protein>
<dbReference type="InterPro" id="IPR017871">
    <property type="entry name" value="ABC_transporter-like_CS"/>
</dbReference>
<evidence type="ECO:0000256" key="2">
    <source>
        <dbReference type="ARBA" id="ARBA00022692"/>
    </source>
</evidence>
<dbReference type="PROSITE" id="PS00211">
    <property type="entry name" value="ABC_TRANSPORTER_1"/>
    <property type="match status" value="1"/>
</dbReference>
<dbReference type="InterPro" id="IPR003593">
    <property type="entry name" value="AAA+_ATPase"/>
</dbReference>
<evidence type="ECO:0000256" key="8">
    <source>
        <dbReference type="SAM" id="Phobius"/>
    </source>
</evidence>
<evidence type="ECO:0000256" key="6">
    <source>
        <dbReference type="ARBA" id="ARBA00023136"/>
    </source>
</evidence>
<dbReference type="Gene3D" id="3.40.50.300">
    <property type="entry name" value="P-loop containing nucleotide triphosphate hydrolases"/>
    <property type="match status" value="1"/>
</dbReference>